<keyword evidence="3" id="KW-1185">Reference proteome</keyword>
<dbReference type="Pfam" id="PF05449">
    <property type="entry name" value="Phage_holin_3_7"/>
    <property type="match status" value="1"/>
</dbReference>
<proteinExistence type="predicted"/>
<feature type="transmembrane region" description="Helical" evidence="1">
    <location>
        <begin position="6"/>
        <end position="28"/>
    </location>
</feature>
<dbReference type="Proteomes" id="UP000278488">
    <property type="component" value="Segment"/>
</dbReference>
<accession>A0A3G3BYP8</accession>
<sequence>MVIVDYLRSLGPLEILNAVICFGISFRLMCFRQGSAQHKVIYSFLAYILIVATAAIGIRILMKHCTHVDIWEVIVNGTVLIGVVGSRGNIARFVKVEFK</sequence>
<keyword evidence="1" id="KW-0812">Transmembrane</keyword>
<organism evidence="2 3">
    <name type="scientific">Klebsiella phage Pylas</name>
    <dbReference type="NCBI Taxonomy" id="2419682"/>
    <lineage>
        <taxon>Viruses</taxon>
        <taxon>Duplodnaviria</taxon>
        <taxon>Heunggongvirae</taxon>
        <taxon>Uroviricota</taxon>
        <taxon>Caudoviricetes</taxon>
        <taxon>Schitoviridae</taxon>
        <taxon>Humphriesvirinae</taxon>
        <taxon>Pylasvirus</taxon>
        <taxon>Pylasvirus pylas</taxon>
    </lineage>
</organism>
<evidence type="ECO:0000313" key="3">
    <source>
        <dbReference type="Proteomes" id="UP000278488"/>
    </source>
</evidence>
<gene>
    <name evidence="2" type="ORF">Pylas_076</name>
</gene>
<feature type="transmembrane region" description="Helical" evidence="1">
    <location>
        <begin position="73"/>
        <end position="94"/>
    </location>
</feature>
<dbReference type="EMBL" id="MH899585">
    <property type="protein sequence ID" value="AYP69330.1"/>
    <property type="molecule type" value="Genomic_DNA"/>
</dbReference>
<protein>
    <submittedName>
        <fullName evidence="2">Holin</fullName>
    </submittedName>
</protein>
<feature type="transmembrane region" description="Helical" evidence="1">
    <location>
        <begin position="40"/>
        <end position="61"/>
    </location>
</feature>
<keyword evidence="1" id="KW-0472">Membrane</keyword>
<evidence type="ECO:0000313" key="2">
    <source>
        <dbReference type="EMBL" id="AYP69330.1"/>
    </source>
</evidence>
<name>A0A3G3BYP8_9CAUD</name>
<keyword evidence="1" id="KW-1133">Transmembrane helix</keyword>
<dbReference type="InterPro" id="IPR008473">
    <property type="entry name" value="Phage_holin_3_7"/>
</dbReference>
<evidence type="ECO:0000256" key="1">
    <source>
        <dbReference type="SAM" id="Phobius"/>
    </source>
</evidence>
<reference evidence="3" key="1">
    <citation type="submission" date="2018-09" db="EMBL/GenBank/DDBJ databases">
        <title>Complete genome of Klebsiella pneumoniae phage Pylas.</title>
        <authorList>
            <person name="Powell J.E."/>
            <person name="Lessor L."/>
            <person name="O'Leary C.J."/>
            <person name="Liu M."/>
        </authorList>
    </citation>
    <scope>NUCLEOTIDE SEQUENCE [LARGE SCALE GENOMIC DNA]</scope>
</reference>